<dbReference type="PANTHER" id="PTHR43302:SF5">
    <property type="entry name" value="TRANSPORTER ARSB-RELATED"/>
    <property type="match status" value="1"/>
</dbReference>
<dbReference type="InterPro" id="IPR004680">
    <property type="entry name" value="Cit_transptr-like_dom"/>
</dbReference>
<evidence type="ECO:0000256" key="6">
    <source>
        <dbReference type="ARBA" id="ARBA00022989"/>
    </source>
</evidence>
<dbReference type="GO" id="GO:0005886">
    <property type="term" value="C:plasma membrane"/>
    <property type="evidence" value="ECO:0007669"/>
    <property type="project" value="UniProtKB-SubCell"/>
</dbReference>
<evidence type="ECO:0000256" key="8">
    <source>
        <dbReference type="SAM" id="Phobius"/>
    </source>
</evidence>
<feature type="transmembrane region" description="Helical" evidence="8">
    <location>
        <begin position="178"/>
        <end position="201"/>
    </location>
</feature>
<feature type="transmembrane region" description="Helical" evidence="8">
    <location>
        <begin position="98"/>
        <end position="128"/>
    </location>
</feature>
<evidence type="ECO:0000256" key="7">
    <source>
        <dbReference type="ARBA" id="ARBA00023136"/>
    </source>
</evidence>
<evidence type="ECO:0000256" key="4">
    <source>
        <dbReference type="ARBA" id="ARBA00022475"/>
    </source>
</evidence>
<reference evidence="10" key="1">
    <citation type="journal article" date="2014" name="Int. J. Syst. Evol. Microbiol.">
        <title>Complete genome sequence of Corynebacterium casei LMG S-19264T (=DSM 44701T), isolated from a smear-ripened cheese.</title>
        <authorList>
            <consortium name="US DOE Joint Genome Institute (JGI-PGF)"/>
            <person name="Walter F."/>
            <person name="Albersmeier A."/>
            <person name="Kalinowski J."/>
            <person name="Ruckert C."/>
        </authorList>
    </citation>
    <scope>NUCLEOTIDE SEQUENCE</scope>
    <source>
        <strain evidence="10">VKM B-2748</strain>
    </source>
</reference>
<dbReference type="Proteomes" id="UP001143309">
    <property type="component" value="Unassembled WGS sequence"/>
</dbReference>
<dbReference type="EMBL" id="BSFL01000002">
    <property type="protein sequence ID" value="GLK79708.1"/>
    <property type="molecule type" value="Genomic_DNA"/>
</dbReference>
<dbReference type="GO" id="GO:0015105">
    <property type="term" value="F:arsenite transmembrane transporter activity"/>
    <property type="evidence" value="ECO:0007669"/>
    <property type="project" value="InterPro"/>
</dbReference>
<sequence>MPHDVVSLAAIAVFVATYAVVAFGAAPPLRIDRAGAALVGGALMFGLGALSHDEVFAAIDYDTIILLLGMMIVAANLQLSGFFELAIRAVVARVRRPLTLLAAVVAASGVLSAFLVNDTICVVLTPLVVTLALRLGRDPVPYAIAIAVSSNIGSVATITGNPQNMIIGSLSGARYLDFAAALAPVAAVGLALAFAAVALSFRREFFAGVRFPAPAGDAAPARVNRPLAAKTALVTVAMIAAFFAGAPVATAAILAGAALLLTRRVKPARVWAEIDWPLLVMFAGLFVVTAGLKKVAVTPELVAWVAGLGLDHVATLSLVTAALSNVVSNVPAVLVLEPFVAPLADPQRAWLVVAMASTLAGNFTLVGSVANLIVAERARKLGVELSFWTYLRVGAPLTVATVAVGILLL</sequence>
<dbReference type="Pfam" id="PF03600">
    <property type="entry name" value="CitMHS"/>
    <property type="match status" value="1"/>
</dbReference>
<keyword evidence="5 8" id="KW-0812">Transmembrane</keyword>
<keyword evidence="11" id="KW-1185">Reference proteome</keyword>
<evidence type="ECO:0000259" key="9">
    <source>
        <dbReference type="Pfam" id="PF03600"/>
    </source>
</evidence>
<dbReference type="InterPro" id="IPR000802">
    <property type="entry name" value="Arsenical_pump_ArsB"/>
</dbReference>
<dbReference type="PANTHER" id="PTHR43302">
    <property type="entry name" value="TRANSPORTER ARSB-RELATED"/>
    <property type="match status" value="1"/>
</dbReference>
<feature type="transmembrane region" description="Helical" evidence="8">
    <location>
        <begin position="34"/>
        <end position="52"/>
    </location>
</feature>
<reference evidence="10" key="2">
    <citation type="submission" date="2023-01" db="EMBL/GenBank/DDBJ databases">
        <authorList>
            <person name="Sun Q."/>
            <person name="Evtushenko L."/>
        </authorList>
    </citation>
    <scope>NUCLEOTIDE SEQUENCE</scope>
    <source>
        <strain evidence="10">VKM B-2748</strain>
    </source>
</reference>
<evidence type="ECO:0000256" key="2">
    <source>
        <dbReference type="ARBA" id="ARBA00009843"/>
    </source>
</evidence>
<feature type="transmembrane region" description="Helical" evidence="8">
    <location>
        <begin position="312"/>
        <end position="336"/>
    </location>
</feature>
<accession>A0A9W6N6P9</accession>
<keyword evidence="3" id="KW-0813">Transport</keyword>
<dbReference type="CDD" id="cd01117">
    <property type="entry name" value="YbiR_permease"/>
    <property type="match status" value="1"/>
</dbReference>
<comment type="caution">
    <text evidence="10">The sequence shown here is derived from an EMBL/GenBank/DDBJ whole genome shotgun (WGS) entry which is preliminary data.</text>
</comment>
<evidence type="ECO:0000256" key="1">
    <source>
        <dbReference type="ARBA" id="ARBA00004651"/>
    </source>
</evidence>
<evidence type="ECO:0000256" key="3">
    <source>
        <dbReference type="ARBA" id="ARBA00022448"/>
    </source>
</evidence>
<organism evidence="10 11">
    <name type="scientific">Methylopila turkensis</name>
    <dbReference type="NCBI Taxonomy" id="1437816"/>
    <lineage>
        <taxon>Bacteria</taxon>
        <taxon>Pseudomonadati</taxon>
        <taxon>Pseudomonadota</taxon>
        <taxon>Alphaproteobacteria</taxon>
        <taxon>Hyphomicrobiales</taxon>
        <taxon>Methylopilaceae</taxon>
        <taxon>Methylopila</taxon>
    </lineage>
</organism>
<protein>
    <submittedName>
        <fullName evidence="10">Anion transporter</fullName>
    </submittedName>
</protein>
<feature type="transmembrane region" description="Helical" evidence="8">
    <location>
        <begin position="274"/>
        <end position="292"/>
    </location>
</feature>
<dbReference type="PRINTS" id="PR00758">
    <property type="entry name" value="ARSENICPUMP"/>
</dbReference>
<feature type="transmembrane region" description="Helical" evidence="8">
    <location>
        <begin position="348"/>
        <end position="375"/>
    </location>
</feature>
<feature type="transmembrane region" description="Helical" evidence="8">
    <location>
        <begin position="232"/>
        <end position="262"/>
    </location>
</feature>
<feature type="transmembrane region" description="Helical" evidence="8">
    <location>
        <begin position="387"/>
        <end position="408"/>
    </location>
</feature>
<keyword evidence="7 8" id="KW-0472">Membrane</keyword>
<keyword evidence="4" id="KW-1003">Cell membrane</keyword>
<evidence type="ECO:0000313" key="11">
    <source>
        <dbReference type="Proteomes" id="UP001143309"/>
    </source>
</evidence>
<evidence type="ECO:0000256" key="5">
    <source>
        <dbReference type="ARBA" id="ARBA00022692"/>
    </source>
</evidence>
<feature type="domain" description="Citrate transporter-like" evidence="9">
    <location>
        <begin position="25"/>
        <end position="360"/>
    </location>
</feature>
<proteinExistence type="inferred from homology"/>
<keyword evidence="6 8" id="KW-1133">Transmembrane helix</keyword>
<evidence type="ECO:0000313" key="10">
    <source>
        <dbReference type="EMBL" id="GLK79708.1"/>
    </source>
</evidence>
<feature type="transmembrane region" description="Helical" evidence="8">
    <location>
        <begin position="6"/>
        <end position="27"/>
    </location>
</feature>
<comment type="similarity">
    <text evidence="2">Belongs to the CitM (TC 2.A.11) transporter family.</text>
</comment>
<dbReference type="RefSeq" id="WP_271200208.1">
    <property type="nucleotide sequence ID" value="NZ_BSFL01000002.1"/>
</dbReference>
<dbReference type="AlphaFoldDB" id="A0A9W6N6P9"/>
<gene>
    <name evidence="10" type="ORF">GCM10008174_14490</name>
</gene>
<name>A0A9W6N6P9_9HYPH</name>
<comment type="subcellular location">
    <subcellularLocation>
        <location evidence="1">Cell membrane</location>
        <topology evidence="1">Multi-pass membrane protein</topology>
    </subcellularLocation>
</comment>
<feature type="transmembrane region" description="Helical" evidence="8">
    <location>
        <begin position="64"/>
        <end position="86"/>
    </location>
</feature>